<evidence type="ECO:0000313" key="2">
    <source>
        <dbReference type="Proteomes" id="UP000799423"/>
    </source>
</evidence>
<dbReference type="PANTHER" id="PTHR48312">
    <property type="match status" value="1"/>
</dbReference>
<dbReference type="Gene3D" id="3.40.50.300">
    <property type="entry name" value="P-loop containing nucleotide triphosphate hydrolases"/>
    <property type="match status" value="1"/>
</dbReference>
<proteinExistence type="predicted"/>
<accession>A0A6A7BHC6</accession>
<dbReference type="EMBL" id="MU006292">
    <property type="protein sequence ID" value="KAF2854783.1"/>
    <property type="molecule type" value="Genomic_DNA"/>
</dbReference>
<dbReference type="InterPro" id="IPR027417">
    <property type="entry name" value="P-loop_NTPase"/>
</dbReference>
<evidence type="ECO:0000313" key="1">
    <source>
        <dbReference type="EMBL" id="KAF2854783.1"/>
    </source>
</evidence>
<dbReference type="Proteomes" id="UP000799423">
    <property type="component" value="Unassembled WGS sequence"/>
</dbReference>
<sequence length="329" mass="37663">MPGRIETAGSNGSRRRGVYLLTHPRSASNLFQTMMAKQPGFQNSSYIIFEASFALLSEFNKKERLSDWSQDEWKAIQDSFQECYDKMQAELADAEAKGKQVFIKEHVIIMGPNQMLKAAYGEADDRAPIVLRNRNEAEPVHTNPSSLPDSVLLSLQPIFQIRHPILMFPSMLRSQCKMKMSENLDRRVRTTLSLRFSRELYDWYLKQGEEMSPKVIDADDIMSNKAVVRQLCLETGLDPDAVQYEWATREEPDPMKKVMTDKIISSTGILPGLEARGLDLETEKKKWKAEFGDEDGELLAKYVQDAMPDYEYLYSQRVHSPKVTLPLPV</sequence>
<organism evidence="1 2">
    <name type="scientific">Plenodomus tracheiphilus IPT5</name>
    <dbReference type="NCBI Taxonomy" id="1408161"/>
    <lineage>
        <taxon>Eukaryota</taxon>
        <taxon>Fungi</taxon>
        <taxon>Dikarya</taxon>
        <taxon>Ascomycota</taxon>
        <taxon>Pezizomycotina</taxon>
        <taxon>Dothideomycetes</taxon>
        <taxon>Pleosporomycetidae</taxon>
        <taxon>Pleosporales</taxon>
        <taxon>Pleosporineae</taxon>
        <taxon>Leptosphaeriaceae</taxon>
        <taxon>Plenodomus</taxon>
    </lineage>
</organism>
<dbReference type="AlphaFoldDB" id="A0A6A7BHC6"/>
<dbReference type="SUPFAM" id="SSF52540">
    <property type="entry name" value="P-loop containing nucleoside triphosphate hydrolases"/>
    <property type="match status" value="1"/>
</dbReference>
<name>A0A6A7BHC6_9PLEO</name>
<dbReference type="PANTHER" id="PTHR48312:SF1">
    <property type="entry name" value="SULFOTRANSFERASE"/>
    <property type="match status" value="1"/>
</dbReference>
<gene>
    <name evidence="1" type="ORF">T440DRAFT_464924</name>
</gene>
<dbReference type="OrthoDB" id="3650366at2759"/>
<keyword evidence="2" id="KW-1185">Reference proteome</keyword>
<protein>
    <submittedName>
        <fullName evidence="1">Uncharacterized protein</fullName>
    </submittedName>
</protein>
<reference evidence="1" key="1">
    <citation type="submission" date="2020-01" db="EMBL/GenBank/DDBJ databases">
        <authorList>
            <consortium name="DOE Joint Genome Institute"/>
            <person name="Haridas S."/>
            <person name="Albert R."/>
            <person name="Binder M."/>
            <person name="Bloem J."/>
            <person name="Labutti K."/>
            <person name="Salamov A."/>
            <person name="Andreopoulos B."/>
            <person name="Baker S.E."/>
            <person name="Barry K."/>
            <person name="Bills G."/>
            <person name="Bluhm B.H."/>
            <person name="Cannon C."/>
            <person name="Castanera R."/>
            <person name="Culley D.E."/>
            <person name="Daum C."/>
            <person name="Ezra D."/>
            <person name="Gonzalez J.B."/>
            <person name="Henrissat B."/>
            <person name="Kuo A."/>
            <person name="Liang C."/>
            <person name="Lipzen A."/>
            <person name="Lutzoni F."/>
            <person name="Magnuson J."/>
            <person name="Mondo S."/>
            <person name="Nolan M."/>
            <person name="Ohm R."/>
            <person name="Pangilinan J."/>
            <person name="Park H.-J."/>
            <person name="Ramirez L."/>
            <person name="Alfaro M."/>
            <person name="Sun H."/>
            <person name="Tritt A."/>
            <person name="Yoshinaga Y."/>
            <person name="Zwiers L.-H."/>
            <person name="Turgeon B.G."/>
            <person name="Goodwin S.B."/>
            <person name="Spatafora J.W."/>
            <person name="Crous P.W."/>
            <person name="Grigoriev I.V."/>
        </authorList>
    </citation>
    <scope>NUCLEOTIDE SEQUENCE</scope>
    <source>
        <strain evidence="1">IPT5</strain>
    </source>
</reference>